<feature type="domain" description="Photolyase/cryptochrome alpha/beta" evidence="7">
    <location>
        <begin position="4"/>
        <end position="134"/>
    </location>
</feature>
<dbReference type="GO" id="GO:0003904">
    <property type="term" value="F:deoxyribodipyrimidine photo-lyase activity"/>
    <property type="evidence" value="ECO:0007669"/>
    <property type="project" value="TreeGrafter"/>
</dbReference>
<evidence type="ECO:0000256" key="2">
    <source>
        <dbReference type="ARBA" id="ARBA00022630"/>
    </source>
</evidence>
<dbReference type="Proteomes" id="UP001315686">
    <property type="component" value="Unassembled WGS sequence"/>
</dbReference>
<dbReference type="Gene3D" id="3.40.50.620">
    <property type="entry name" value="HUPs"/>
    <property type="match status" value="1"/>
</dbReference>
<evidence type="ECO:0000256" key="4">
    <source>
        <dbReference type="PIRSR" id="PIRSR602081-1"/>
    </source>
</evidence>
<dbReference type="InterPro" id="IPR002081">
    <property type="entry name" value="Cryptochrome/DNA_photolyase_1"/>
</dbReference>
<dbReference type="SUPFAM" id="SSF52425">
    <property type="entry name" value="Cryptochrome/photolyase, N-terminal domain"/>
    <property type="match status" value="1"/>
</dbReference>
<proteinExistence type="inferred from homology"/>
<evidence type="ECO:0000259" key="7">
    <source>
        <dbReference type="PROSITE" id="PS51645"/>
    </source>
</evidence>
<dbReference type="PANTHER" id="PTHR11455:SF9">
    <property type="entry name" value="CRYPTOCHROME CIRCADIAN CLOCK 5 ISOFORM X1"/>
    <property type="match status" value="1"/>
</dbReference>
<dbReference type="AlphaFoldDB" id="A0AAP2CRD0"/>
<dbReference type="PROSITE" id="PS51645">
    <property type="entry name" value="PHR_CRY_ALPHA_BETA"/>
    <property type="match status" value="1"/>
</dbReference>
<dbReference type="SUPFAM" id="SSF48173">
    <property type="entry name" value="Cryptochrome/photolyase FAD-binding domain"/>
    <property type="match status" value="1"/>
</dbReference>
<dbReference type="InterPro" id="IPR006050">
    <property type="entry name" value="DNA_photolyase_N"/>
</dbReference>
<evidence type="ECO:0000256" key="5">
    <source>
        <dbReference type="RuleBase" id="RU004182"/>
    </source>
</evidence>
<dbReference type="GO" id="GO:0071949">
    <property type="term" value="F:FAD binding"/>
    <property type="evidence" value="ECO:0007669"/>
    <property type="project" value="TreeGrafter"/>
</dbReference>
<comment type="caution">
    <text evidence="8">The sequence shown here is derived from an EMBL/GenBank/DDBJ whole genome shotgun (WGS) entry which is preliminary data.</text>
</comment>
<reference evidence="8 9" key="1">
    <citation type="journal article" date="2021" name="Arch. Microbiol.">
        <title>Harenicola maris gen. nov., sp. nov. isolated from the Sea of Japan shallow sediments.</title>
        <authorList>
            <person name="Romanenko L.A."/>
            <person name="Kurilenko V.V."/>
            <person name="Chernysheva N.Y."/>
            <person name="Tekutyeva L.A."/>
            <person name="Velansky P.V."/>
            <person name="Svetashev V.I."/>
            <person name="Isaeva M.P."/>
        </authorList>
    </citation>
    <scope>NUCLEOTIDE SEQUENCE [LARGE SCALE GENOMIC DNA]</scope>
    <source>
        <strain evidence="8 9">KMM 3653</strain>
    </source>
</reference>
<evidence type="ECO:0000256" key="6">
    <source>
        <dbReference type="SAM" id="MobiDB-lite"/>
    </source>
</evidence>
<keyword evidence="9" id="KW-1185">Reference proteome</keyword>
<dbReference type="Pfam" id="PF03441">
    <property type="entry name" value="FAD_binding_7"/>
    <property type="match status" value="1"/>
</dbReference>
<dbReference type="InterPro" id="IPR005101">
    <property type="entry name" value="Cryptochr/Photolyase_FAD-bd"/>
</dbReference>
<keyword evidence="5" id="KW-0157">Chromophore</keyword>
<keyword evidence="2 4" id="KW-0285">Flavoprotein</keyword>
<sequence>MSRAPCIVWFKRDLRIQDHAPLLAASKLDCPVIPLYIVEPEYWQQPFAARRHWHFIHDCLTELNKALAELGQPLIIKVGEAAQVIDKLHRDFGVSRIFAHEETGNGWTYARDLSVARLCLDRKIELREFPSNGVVRRLRSRDDWSKIRNTRMGEAIPPKPEGLAPAPLNSDALPDKESALFGAALIGRVQKGGRSAAIKDLRSFLMHRSERYLYHISAPDASEIHCSRLSAHLAWGTLSVREVVQSLAKRRAQLSPMEKKTFGRNLSAFGSRLAWRCHFVQKIEDQPSIETKCMHPAFEGLRERDHNDAYFQAWASGQTGYPFIDACMRNLASEGWITFRMRAMLMSFASYQLWLDWRITGAHLARLFTDYEPGIHYSQLQMQSGVTGINAMRVYNPVKQSKEHDPAGAFIRKWVPELKAVPEEFIHTPWDWSRTLIDDVDFDLGRDYPARIVDHETAARAAKKRMSEVRNGKDFRISANSVYLKLGSRKPSPAQAKRKRRADKRQLPLF</sequence>
<dbReference type="Gene3D" id="1.25.40.80">
    <property type="match status" value="1"/>
</dbReference>
<comment type="cofactor">
    <cofactor evidence="1">
        <name>(6R)-5,10-methylene-5,6,7,8-tetrahydrofolate</name>
        <dbReference type="ChEBI" id="CHEBI:15636"/>
    </cofactor>
</comment>
<dbReference type="PRINTS" id="PR00147">
    <property type="entry name" value="DNAPHOTLYASE"/>
</dbReference>
<evidence type="ECO:0000313" key="9">
    <source>
        <dbReference type="Proteomes" id="UP001315686"/>
    </source>
</evidence>
<dbReference type="GO" id="GO:0009416">
    <property type="term" value="P:response to light stimulus"/>
    <property type="evidence" value="ECO:0007669"/>
    <property type="project" value="TreeGrafter"/>
</dbReference>
<comment type="similarity">
    <text evidence="5">Belongs to the DNA photolyase family.</text>
</comment>
<dbReference type="EMBL" id="JADQAZ010000003">
    <property type="protein sequence ID" value="MBT0958718.1"/>
    <property type="molecule type" value="Genomic_DNA"/>
</dbReference>
<feature type="binding site" evidence="4">
    <location>
        <position position="212"/>
    </location>
    <ligand>
        <name>FAD</name>
        <dbReference type="ChEBI" id="CHEBI:57692"/>
    </ligand>
</feature>
<feature type="binding site" evidence="4">
    <location>
        <position position="269"/>
    </location>
    <ligand>
        <name>FAD</name>
        <dbReference type="ChEBI" id="CHEBI:57692"/>
    </ligand>
</feature>
<name>A0AAP2CRD0_9RHOB</name>
<dbReference type="GO" id="GO:0003677">
    <property type="term" value="F:DNA binding"/>
    <property type="evidence" value="ECO:0007669"/>
    <property type="project" value="TreeGrafter"/>
</dbReference>
<dbReference type="InterPro" id="IPR014729">
    <property type="entry name" value="Rossmann-like_a/b/a_fold"/>
</dbReference>
<dbReference type="Gene3D" id="1.10.579.10">
    <property type="entry name" value="DNA Cyclobutane Dipyrimidine Photolyase, subunit A, domain 3"/>
    <property type="match status" value="1"/>
</dbReference>
<protein>
    <submittedName>
        <fullName evidence="8">Deoxyribodipyrimidine photo-lyase</fullName>
    </submittedName>
</protein>
<dbReference type="InterPro" id="IPR036155">
    <property type="entry name" value="Crypto/Photolyase_N_sf"/>
</dbReference>
<dbReference type="InterPro" id="IPR036134">
    <property type="entry name" value="Crypto/Photolyase_FAD-like_sf"/>
</dbReference>
<gene>
    <name evidence="8" type="ORF">IV417_15115</name>
</gene>
<accession>A0AAP2CRD0</accession>
<dbReference type="Pfam" id="PF00875">
    <property type="entry name" value="DNA_photolyase"/>
    <property type="match status" value="1"/>
</dbReference>
<keyword evidence="3 4" id="KW-0274">FAD</keyword>
<comment type="cofactor">
    <cofactor evidence="4">
        <name>FAD</name>
        <dbReference type="ChEBI" id="CHEBI:57692"/>
    </cofactor>
    <text evidence="4">Binds 1 FAD per subunit.</text>
</comment>
<organism evidence="8 9">
    <name type="scientific">Harenicola maris</name>
    <dbReference type="NCBI Taxonomy" id="2841044"/>
    <lineage>
        <taxon>Bacteria</taxon>
        <taxon>Pseudomonadati</taxon>
        <taxon>Pseudomonadota</taxon>
        <taxon>Alphaproteobacteria</taxon>
        <taxon>Rhodobacterales</taxon>
        <taxon>Paracoccaceae</taxon>
        <taxon>Harenicola</taxon>
    </lineage>
</organism>
<dbReference type="RefSeq" id="WP_327794939.1">
    <property type="nucleotide sequence ID" value="NZ_JADQAZ010000003.1"/>
</dbReference>
<dbReference type="PANTHER" id="PTHR11455">
    <property type="entry name" value="CRYPTOCHROME"/>
    <property type="match status" value="1"/>
</dbReference>
<evidence type="ECO:0000256" key="3">
    <source>
        <dbReference type="ARBA" id="ARBA00022827"/>
    </source>
</evidence>
<evidence type="ECO:0000313" key="8">
    <source>
        <dbReference type="EMBL" id="MBT0958718.1"/>
    </source>
</evidence>
<feature type="region of interest" description="Disordered" evidence="6">
    <location>
        <begin position="488"/>
        <end position="510"/>
    </location>
</feature>
<evidence type="ECO:0000256" key="1">
    <source>
        <dbReference type="ARBA" id="ARBA00001932"/>
    </source>
</evidence>